<comment type="caution">
    <text evidence="2">The sequence shown here is derived from an EMBL/GenBank/DDBJ whole genome shotgun (WGS) entry which is preliminary data.</text>
</comment>
<feature type="domain" description="FBD" evidence="1">
    <location>
        <begin position="100"/>
        <end position="138"/>
    </location>
</feature>
<dbReference type="Pfam" id="PF08387">
    <property type="entry name" value="FBD"/>
    <property type="match status" value="1"/>
</dbReference>
<sequence>AICPRYYLSNNLPTFHNVKMLNISDEINTDEGLIALLKAAPNLESLVFEMHMEDQTTDSYDNENEGDAADVAECGSNDECEDNYDEKDYSFLLGIVTTGCMFLHLKSVCFQVFTGNPTELMWVNLILRNAKALEMMTIRYYNYSNCSVNARSEKQLMLQTLQSKLEQITAPFHMKYLQVE</sequence>
<dbReference type="InterPro" id="IPR006566">
    <property type="entry name" value="FBD"/>
</dbReference>
<accession>A0AAD4SXA8</accession>
<dbReference type="PANTHER" id="PTHR31900:SF30">
    <property type="entry name" value="SUPERFAMILY PROTEIN, PUTATIVE-RELATED"/>
    <property type="match status" value="1"/>
</dbReference>
<organism evidence="2 3">
    <name type="scientific">Papaver atlanticum</name>
    <dbReference type="NCBI Taxonomy" id="357466"/>
    <lineage>
        <taxon>Eukaryota</taxon>
        <taxon>Viridiplantae</taxon>
        <taxon>Streptophyta</taxon>
        <taxon>Embryophyta</taxon>
        <taxon>Tracheophyta</taxon>
        <taxon>Spermatophyta</taxon>
        <taxon>Magnoliopsida</taxon>
        <taxon>Ranunculales</taxon>
        <taxon>Papaveraceae</taxon>
        <taxon>Papaveroideae</taxon>
        <taxon>Papaver</taxon>
    </lineage>
</organism>
<dbReference type="EMBL" id="JAJJMB010008256">
    <property type="protein sequence ID" value="KAI3924873.1"/>
    <property type="molecule type" value="Genomic_DNA"/>
</dbReference>
<proteinExistence type="predicted"/>
<evidence type="ECO:0000313" key="3">
    <source>
        <dbReference type="Proteomes" id="UP001202328"/>
    </source>
</evidence>
<dbReference type="Proteomes" id="UP001202328">
    <property type="component" value="Unassembled WGS sequence"/>
</dbReference>
<dbReference type="PANTHER" id="PTHR31900">
    <property type="entry name" value="F-BOX/RNI SUPERFAMILY PROTEIN-RELATED"/>
    <property type="match status" value="1"/>
</dbReference>
<dbReference type="AlphaFoldDB" id="A0AAD4SXA8"/>
<reference evidence="2" key="1">
    <citation type="submission" date="2022-04" db="EMBL/GenBank/DDBJ databases">
        <title>A functionally conserved STORR gene fusion in Papaver species that diverged 16.8 million years ago.</title>
        <authorList>
            <person name="Catania T."/>
        </authorList>
    </citation>
    <scope>NUCLEOTIDE SEQUENCE</scope>
    <source>
        <strain evidence="2">S-188037</strain>
    </source>
</reference>
<gene>
    <name evidence="2" type="ORF">MKW98_031124</name>
</gene>
<evidence type="ECO:0000259" key="1">
    <source>
        <dbReference type="Pfam" id="PF08387"/>
    </source>
</evidence>
<feature type="non-terminal residue" evidence="2">
    <location>
        <position position="180"/>
    </location>
</feature>
<evidence type="ECO:0000313" key="2">
    <source>
        <dbReference type="EMBL" id="KAI3924873.1"/>
    </source>
</evidence>
<dbReference type="InterPro" id="IPR050232">
    <property type="entry name" value="FBL13/AtMIF1-like"/>
</dbReference>
<keyword evidence="3" id="KW-1185">Reference proteome</keyword>
<protein>
    <recommendedName>
        <fullName evidence="1">FBD domain-containing protein</fullName>
    </recommendedName>
</protein>
<name>A0AAD4SXA8_9MAGN</name>